<reference evidence="1" key="1">
    <citation type="submission" date="2021-03" db="EMBL/GenBank/DDBJ databases">
        <authorList>
            <person name="Peeters C."/>
        </authorList>
    </citation>
    <scope>NUCLEOTIDE SEQUENCE</scope>
    <source>
        <strain evidence="1">LMG 31506</strain>
    </source>
</reference>
<keyword evidence="2" id="KW-1185">Reference proteome</keyword>
<dbReference type="EMBL" id="CAJPUY010000008">
    <property type="protein sequence ID" value="CAG2142495.1"/>
    <property type="molecule type" value="Genomic_DNA"/>
</dbReference>
<evidence type="ECO:0000313" key="2">
    <source>
        <dbReference type="Proteomes" id="UP000672934"/>
    </source>
</evidence>
<evidence type="ECO:0008006" key="3">
    <source>
        <dbReference type="Google" id="ProtNLM"/>
    </source>
</evidence>
<organism evidence="1 2">
    <name type="scientific">Cupriavidus yeoncheonensis</name>
    <dbReference type="NCBI Taxonomy" id="1462994"/>
    <lineage>
        <taxon>Bacteria</taxon>
        <taxon>Pseudomonadati</taxon>
        <taxon>Pseudomonadota</taxon>
        <taxon>Betaproteobacteria</taxon>
        <taxon>Burkholderiales</taxon>
        <taxon>Burkholderiaceae</taxon>
        <taxon>Cupriavidus</taxon>
    </lineage>
</organism>
<dbReference type="AlphaFoldDB" id="A0A916ITZ5"/>
<dbReference type="Proteomes" id="UP000672934">
    <property type="component" value="Unassembled WGS sequence"/>
</dbReference>
<name>A0A916ITZ5_9BURK</name>
<protein>
    <recommendedName>
        <fullName evidence="3">DUF3088 domain-containing protein</fullName>
    </recommendedName>
</protein>
<accession>A0A916ITZ5</accession>
<gene>
    <name evidence="1" type="ORF">LMG31506_02687</name>
</gene>
<dbReference type="RefSeq" id="WP_211947629.1">
    <property type="nucleotide sequence ID" value="NZ_CAJPUY010000008.1"/>
</dbReference>
<dbReference type="InterPro" id="IPR021439">
    <property type="entry name" value="DUF3088"/>
</dbReference>
<proteinExistence type="predicted"/>
<evidence type="ECO:0000313" key="1">
    <source>
        <dbReference type="EMBL" id="CAG2142495.1"/>
    </source>
</evidence>
<dbReference type="Pfam" id="PF11287">
    <property type="entry name" value="DUF3088"/>
    <property type="match status" value="1"/>
</dbReference>
<sequence>MKDKLLMLRPGFYQGAEGPFYCGDAIAVEGLLSFFPQLRSEIDVEYIDAPRPRQAIVELIGEANQSAPVLVLGAGRAPVDNSVEVRAYGQTRFIDSPDQIRRYLSSQYGVARPAS</sequence>
<comment type="caution">
    <text evidence="1">The sequence shown here is derived from an EMBL/GenBank/DDBJ whole genome shotgun (WGS) entry which is preliminary data.</text>
</comment>